<reference evidence="2 3" key="1">
    <citation type="submission" date="2016-11" db="EMBL/GenBank/DDBJ databases">
        <authorList>
            <person name="Jaros S."/>
            <person name="Januszkiewicz K."/>
            <person name="Wedrychowicz H."/>
        </authorList>
    </citation>
    <scope>NUCLEOTIDE SEQUENCE [LARGE SCALE GENOMIC DNA]</scope>
    <source>
        <strain evidence="2 3">DSM 46144</strain>
    </source>
</reference>
<dbReference type="AlphaFoldDB" id="A0A1M7RGV7"/>
<protein>
    <submittedName>
        <fullName evidence="2">Ribosomal protein S12 methylthiotransferase accessory factor</fullName>
    </submittedName>
</protein>
<organism evidence="2 3">
    <name type="scientific">Cryptosporangium aurantiacum</name>
    <dbReference type="NCBI Taxonomy" id="134849"/>
    <lineage>
        <taxon>Bacteria</taxon>
        <taxon>Bacillati</taxon>
        <taxon>Actinomycetota</taxon>
        <taxon>Actinomycetes</taxon>
        <taxon>Cryptosporangiales</taxon>
        <taxon>Cryptosporangiaceae</taxon>
        <taxon>Cryptosporangium</taxon>
    </lineage>
</organism>
<dbReference type="Gene3D" id="3.30.40.250">
    <property type="match status" value="1"/>
</dbReference>
<dbReference type="Pfam" id="PF02624">
    <property type="entry name" value="YcaO"/>
    <property type="match status" value="1"/>
</dbReference>
<dbReference type="Gene3D" id="3.30.160.660">
    <property type="match status" value="1"/>
</dbReference>
<dbReference type="GO" id="GO:0005840">
    <property type="term" value="C:ribosome"/>
    <property type="evidence" value="ECO:0007669"/>
    <property type="project" value="UniProtKB-KW"/>
</dbReference>
<dbReference type="GO" id="GO:0016740">
    <property type="term" value="F:transferase activity"/>
    <property type="evidence" value="ECO:0007669"/>
    <property type="project" value="UniProtKB-KW"/>
</dbReference>
<dbReference type="InterPro" id="IPR027624">
    <property type="entry name" value="TOMM_cyclo_SagD"/>
</dbReference>
<feature type="domain" description="YcaO" evidence="1">
    <location>
        <begin position="66"/>
        <end position="441"/>
    </location>
</feature>
<keyword evidence="2" id="KW-0687">Ribonucleoprotein</keyword>
<dbReference type="PANTHER" id="PTHR37809">
    <property type="entry name" value="RIBOSOMAL PROTEIN S12 METHYLTHIOTRANSFERASE ACCESSORY FACTOR YCAO"/>
    <property type="match status" value="1"/>
</dbReference>
<name>A0A1M7RGV7_9ACTN</name>
<dbReference type="EMBL" id="FRCS01000012">
    <property type="protein sequence ID" value="SHN45402.1"/>
    <property type="molecule type" value="Genomic_DNA"/>
</dbReference>
<sequence length="441" mass="48198">MTASRTADDPADLARRLAYLLDPKVGVIRAISEVPRSPGAPEFFQYSGRASDTAAFTGQRNFANTGGASTEPLRAAGKAMGEAVERYCAAIYDLDDFPVVARSAADFDCVPPADFALYTPAQYGEPGFQMVPFTDESPVRWTAAYNAVTRQTQHVPTASVYVPYYYAPGEAPVIEPISTGLSCGRSVLEASVSAVCEVVERDAFVLTWQAMMRPARIRPASLDPVSADLVDRFDRVGLEAIVFDVTTDLGIPTVMTVLRSSSPERPALAFAAATAMTAAEAVRKGLEELEHTRRYCQQIFDYAPRLEVVEGHENVVSQVEHLNFWCDHANAPLASFLFEDVREIDLDEISAPPPHDPADQLRWVVDRIADTGYHTLLVDLTTDDVAVAGLYVVRAVVPGLHPLCMGHRYRALGGTRLWTVPQKLGHRGITDHDNPSPHPFP</sequence>
<dbReference type="PROSITE" id="PS51664">
    <property type="entry name" value="YCAO"/>
    <property type="match status" value="1"/>
</dbReference>
<dbReference type="NCBIfam" id="TIGR03604">
    <property type="entry name" value="TOMM_cyclo_SagD"/>
    <property type="match status" value="1"/>
</dbReference>
<evidence type="ECO:0000313" key="2">
    <source>
        <dbReference type="EMBL" id="SHN45402.1"/>
    </source>
</evidence>
<evidence type="ECO:0000259" key="1">
    <source>
        <dbReference type="PROSITE" id="PS51664"/>
    </source>
</evidence>
<dbReference type="InterPro" id="IPR003776">
    <property type="entry name" value="YcaO-like_dom"/>
</dbReference>
<evidence type="ECO:0000313" key="3">
    <source>
        <dbReference type="Proteomes" id="UP000184440"/>
    </source>
</evidence>
<gene>
    <name evidence="2" type="ORF">SAMN05443668_11227</name>
</gene>
<dbReference type="RefSeq" id="WP_073262131.1">
    <property type="nucleotide sequence ID" value="NZ_FRCS01000012.1"/>
</dbReference>
<dbReference type="STRING" id="134849.SAMN05443668_11227"/>
<keyword evidence="3" id="KW-1185">Reference proteome</keyword>
<keyword evidence="2" id="KW-0808">Transferase</keyword>
<dbReference type="OrthoDB" id="2379922at2"/>
<dbReference type="Proteomes" id="UP000184440">
    <property type="component" value="Unassembled WGS sequence"/>
</dbReference>
<dbReference type="PANTHER" id="PTHR37809:SF1">
    <property type="entry name" value="RIBOSOMAL PROTEIN S12 METHYLTHIOTRANSFERASE ACCESSORY FACTOR YCAO"/>
    <property type="match status" value="1"/>
</dbReference>
<keyword evidence="2" id="KW-0689">Ribosomal protein</keyword>
<proteinExistence type="predicted"/>
<dbReference type="Gene3D" id="3.30.1330.230">
    <property type="match status" value="1"/>
</dbReference>
<accession>A0A1M7RGV7</accession>